<evidence type="ECO:0000256" key="2">
    <source>
        <dbReference type="ARBA" id="ARBA00023027"/>
    </source>
</evidence>
<dbReference type="InterPro" id="IPR029154">
    <property type="entry name" value="HIBADH-like_NADP-bd"/>
</dbReference>
<dbReference type="InterPro" id="IPR015815">
    <property type="entry name" value="HIBADH-related"/>
</dbReference>
<dbReference type="InterPro" id="IPR006115">
    <property type="entry name" value="6PGDH_NADP-bd"/>
</dbReference>
<evidence type="ECO:0000313" key="6">
    <source>
        <dbReference type="EMBL" id="AGI71826.1"/>
    </source>
</evidence>
<dbReference type="AlphaFoldDB" id="M9RN13"/>
<gene>
    <name evidence="6" type="ORF">OA238_c17110</name>
</gene>
<feature type="domain" description="6-phosphogluconate dehydrogenase NADP-binding" evidence="4">
    <location>
        <begin position="3"/>
        <end position="162"/>
    </location>
</feature>
<organism evidence="6 7">
    <name type="scientific">Octadecabacter arcticus 238</name>
    <dbReference type="NCBI Taxonomy" id="391616"/>
    <lineage>
        <taxon>Bacteria</taxon>
        <taxon>Pseudomonadati</taxon>
        <taxon>Pseudomonadota</taxon>
        <taxon>Alphaproteobacteria</taxon>
        <taxon>Rhodobacterales</taxon>
        <taxon>Roseobacteraceae</taxon>
        <taxon>Octadecabacter</taxon>
    </lineage>
</organism>
<dbReference type="eggNOG" id="COG2084">
    <property type="taxonomic scope" value="Bacteria"/>
</dbReference>
<dbReference type="Pfam" id="PF03446">
    <property type="entry name" value="NAD_binding_2"/>
    <property type="match status" value="1"/>
</dbReference>
<dbReference type="KEGG" id="oar:OA238_c17110"/>
<dbReference type="InterPro" id="IPR008927">
    <property type="entry name" value="6-PGluconate_DH-like_C_sf"/>
</dbReference>
<dbReference type="EMBL" id="CP003742">
    <property type="protein sequence ID" value="AGI71826.1"/>
    <property type="molecule type" value="Genomic_DNA"/>
</dbReference>
<accession>M9RN13</accession>
<evidence type="ECO:0000259" key="5">
    <source>
        <dbReference type="Pfam" id="PF14833"/>
    </source>
</evidence>
<evidence type="ECO:0000259" key="4">
    <source>
        <dbReference type="Pfam" id="PF03446"/>
    </source>
</evidence>
<protein>
    <submittedName>
        <fullName evidence="6">Putative dehydrogenase</fullName>
    </submittedName>
</protein>
<dbReference type="Gene3D" id="1.10.1040.10">
    <property type="entry name" value="N-(1-d-carboxylethyl)-l-norvaline Dehydrogenase, domain 2"/>
    <property type="match status" value="1"/>
</dbReference>
<dbReference type="GO" id="GO:0050661">
    <property type="term" value="F:NADP binding"/>
    <property type="evidence" value="ECO:0007669"/>
    <property type="project" value="InterPro"/>
</dbReference>
<keyword evidence="7" id="KW-1185">Reference proteome</keyword>
<proteinExistence type="predicted"/>
<dbReference type="SUPFAM" id="SSF48179">
    <property type="entry name" value="6-phosphogluconate dehydrogenase C-terminal domain-like"/>
    <property type="match status" value="1"/>
</dbReference>
<reference evidence="6 7" key="1">
    <citation type="journal article" date="2013" name="PLoS ONE">
        <title>Poles Apart: Arctic and Antarctic Octadecabacter strains Share High Genome Plasticity and a New Type of Xanthorhodopsin.</title>
        <authorList>
            <person name="Vollmers J."/>
            <person name="Voget S."/>
            <person name="Dietrich S."/>
            <person name="Gollnow K."/>
            <person name="Smits M."/>
            <person name="Meyer K."/>
            <person name="Brinkhoff T."/>
            <person name="Simon M."/>
            <person name="Daniel R."/>
        </authorList>
    </citation>
    <scope>NUCLEOTIDE SEQUENCE [LARGE SCALE GENOMIC DNA]</scope>
    <source>
        <strain evidence="6 7">238</strain>
    </source>
</reference>
<dbReference type="Gene3D" id="3.40.50.720">
    <property type="entry name" value="NAD(P)-binding Rossmann-like Domain"/>
    <property type="match status" value="1"/>
</dbReference>
<dbReference type="HOGENOM" id="CLU_035117_1_3_5"/>
<dbReference type="GO" id="GO:0051287">
    <property type="term" value="F:NAD binding"/>
    <property type="evidence" value="ECO:0007669"/>
    <property type="project" value="InterPro"/>
</dbReference>
<feature type="domain" description="3-hydroxyisobutyrate dehydrogenase-like NAD-binding" evidence="5">
    <location>
        <begin position="166"/>
        <end position="276"/>
    </location>
</feature>
<dbReference type="GO" id="GO:0016491">
    <property type="term" value="F:oxidoreductase activity"/>
    <property type="evidence" value="ECO:0007669"/>
    <property type="project" value="UniProtKB-KW"/>
</dbReference>
<name>M9RN13_9RHOB</name>
<dbReference type="InterPro" id="IPR036291">
    <property type="entry name" value="NAD(P)-bd_dom_sf"/>
</dbReference>
<dbReference type="PANTHER" id="PTHR43060:SF15">
    <property type="entry name" value="3-HYDROXYISOBUTYRATE DEHYDROGENASE-LIKE 1, MITOCHONDRIAL-RELATED"/>
    <property type="match status" value="1"/>
</dbReference>
<feature type="active site" evidence="3">
    <location>
        <position position="172"/>
    </location>
</feature>
<dbReference type="Pfam" id="PF14833">
    <property type="entry name" value="NAD_binding_11"/>
    <property type="match status" value="1"/>
</dbReference>
<dbReference type="STRING" id="391616.OA238_c17110"/>
<evidence type="ECO:0000313" key="7">
    <source>
        <dbReference type="Proteomes" id="UP000004688"/>
    </source>
</evidence>
<evidence type="ECO:0000256" key="1">
    <source>
        <dbReference type="ARBA" id="ARBA00023002"/>
    </source>
</evidence>
<dbReference type="PIRSF" id="PIRSF000103">
    <property type="entry name" value="HIBADH"/>
    <property type="match status" value="1"/>
</dbReference>
<keyword evidence="1" id="KW-0560">Oxidoreductase</keyword>
<dbReference type="InterPro" id="IPR013328">
    <property type="entry name" value="6PGD_dom2"/>
</dbReference>
<dbReference type="SUPFAM" id="SSF51735">
    <property type="entry name" value="NAD(P)-binding Rossmann-fold domains"/>
    <property type="match status" value="1"/>
</dbReference>
<dbReference type="PANTHER" id="PTHR43060">
    <property type="entry name" value="3-HYDROXYISOBUTYRATE DEHYDROGENASE-LIKE 1, MITOCHONDRIAL-RELATED"/>
    <property type="match status" value="1"/>
</dbReference>
<keyword evidence="2" id="KW-0520">NAD</keyword>
<sequence>MKRVGVVGLGDMGSGLAKNLIKNGFEVTGLDLAPARVEAFCAMGGKPAANVEEVGQNADAVFVMVMNGNQAKAVILGERGLVSHMPKGSAIIMTATIKPSEVKEIGVALEGSGISLIDSPVSGGFPGAQGGTLTMMAAGQPSILDEFKPVMDAVSKTIHRVGENAGDGQVMKACLQTLIGSIFGATFEAAALAAKAGVKGQALYDVFSTSGAGCGVANTALEHIIDRKFEGTGSGIGTMHKDLTISLDMAEEIGVPMFMASTAMQIFHQGKSKYPEGDNWVCTRVMEEINGAELHR</sequence>
<evidence type="ECO:0000256" key="3">
    <source>
        <dbReference type="PIRSR" id="PIRSR000103-1"/>
    </source>
</evidence>
<dbReference type="Proteomes" id="UP000004688">
    <property type="component" value="Chromosome"/>
</dbReference>